<dbReference type="AlphaFoldDB" id="M2Y5V4"/>
<dbReference type="KEGG" id="gsl:Gasu_14850"/>
<dbReference type="Proteomes" id="UP000030680">
    <property type="component" value="Unassembled WGS sequence"/>
</dbReference>
<dbReference type="RefSeq" id="XP_005707764.1">
    <property type="nucleotide sequence ID" value="XM_005707707.1"/>
</dbReference>
<keyword evidence="3" id="KW-1185">Reference proteome</keyword>
<dbReference type="InterPro" id="IPR025952">
    <property type="entry name" value="R3H-assoc_dom"/>
</dbReference>
<accession>M2Y5V4</accession>
<organism evidence="2 3">
    <name type="scientific">Galdieria sulphuraria</name>
    <name type="common">Red alga</name>
    <dbReference type="NCBI Taxonomy" id="130081"/>
    <lineage>
        <taxon>Eukaryota</taxon>
        <taxon>Rhodophyta</taxon>
        <taxon>Bangiophyceae</taxon>
        <taxon>Galdieriales</taxon>
        <taxon>Galdieriaceae</taxon>
        <taxon>Galdieria</taxon>
    </lineage>
</organism>
<evidence type="ECO:0000313" key="3">
    <source>
        <dbReference type="Proteomes" id="UP000030680"/>
    </source>
</evidence>
<evidence type="ECO:0000259" key="1">
    <source>
        <dbReference type="Pfam" id="PF13902"/>
    </source>
</evidence>
<gene>
    <name evidence="2" type="ORF">Gasu_14850</name>
</gene>
<name>M2Y5V4_GALSU</name>
<dbReference type="EMBL" id="KB454493">
    <property type="protein sequence ID" value="EME31244.1"/>
    <property type="molecule type" value="Genomic_DNA"/>
</dbReference>
<feature type="domain" description="R3H-associated N-terminal" evidence="1">
    <location>
        <begin position="9"/>
        <end position="136"/>
    </location>
</feature>
<dbReference type="InterPro" id="IPR039629">
    <property type="entry name" value="R3HDM4"/>
</dbReference>
<proteinExistence type="predicted"/>
<dbReference type="OrthoDB" id="10356570at2759"/>
<dbReference type="PANTHER" id="PTHR32019:SF2">
    <property type="entry name" value="R3H DOMAIN-CONTAINING PROTEIN 4"/>
    <property type="match status" value="1"/>
</dbReference>
<dbReference type="GeneID" id="17089905"/>
<dbReference type="Gramene" id="EME31244">
    <property type="protein sequence ID" value="EME31244"/>
    <property type="gene ID" value="Gasu_14850"/>
</dbReference>
<sequence length="232" mass="26499">MEVASTHLYRSVGFRRLRRIVNEAYLASLLESRYPYSQIGEECSSRGLSIEDFRMSWKSAFGEIVTSREKLAAFEPLRNVTEEEEEKFLMTLSLKRKGRVMSERERQSQPLEEKNENSATLTRLGKERFCKMDKRVCSFLTSNPSALPMVTEIESRILVLYPMGGCLMLDSAFELFLAQGVAQFYGFKSHNSGTDETGRQVLFLEKSSFGKSKTPLVYLTNILSSSMESAFR</sequence>
<evidence type="ECO:0000313" key="2">
    <source>
        <dbReference type="EMBL" id="EME31244.1"/>
    </source>
</evidence>
<reference evidence="2" key="2">
    <citation type="journal article" date="2013" name="Science">
        <title>Gene Transfer from Bacteria and Archaea Facilitated Evolution of an Extremophilic Eukaryote.</title>
        <authorList>
            <person name="Schoenknecht G."/>
            <person name="Chen W.-H."/>
            <person name="Ternes C.M."/>
            <person name="Barbier G.G."/>
            <person name="Shrestha R.P."/>
            <person name="Stanke M."/>
            <person name="Brautigam A."/>
            <person name="Baker B.J."/>
            <person name="Banfield J.F."/>
            <person name="Garavito R.M."/>
            <person name="Carr K."/>
            <person name="Wilkerson C."/>
            <person name="Rensing S.A."/>
            <person name="Gagneul D."/>
            <person name="Dickenson N.E."/>
            <person name="Oesterhelt C."/>
            <person name="Lercher M.J."/>
            <person name="Weber A.P.M."/>
        </authorList>
    </citation>
    <scope>NUCLEOTIDE SEQUENCE</scope>
    <source>
        <strain evidence="2">074W</strain>
    </source>
</reference>
<dbReference type="Gramene" id="EME31243">
    <property type="protein sequence ID" value="EME31243"/>
    <property type="gene ID" value="Gasu_14850"/>
</dbReference>
<dbReference type="EMBL" id="KB454493">
    <property type="protein sequence ID" value="EME31243.1"/>
    <property type="molecule type" value="Genomic_DNA"/>
</dbReference>
<reference evidence="3" key="1">
    <citation type="journal article" date="2013" name="Science">
        <title>Gene transfer from bacteria and archaea facilitated evolution of an extremophilic eukaryote.</title>
        <authorList>
            <person name="Schonknecht G."/>
            <person name="Chen W.H."/>
            <person name="Ternes C.M."/>
            <person name="Barbier G.G."/>
            <person name="Shrestha R.P."/>
            <person name="Stanke M."/>
            <person name="Brautigam A."/>
            <person name="Baker B.J."/>
            <person name="Banfield J.F."/>
            <person name="Garavito R.M."/>
            <person name="Carr K."/>
            <person name="Wilkerson C."/>
            <person name="Rensing S.A."/>
            <person name="Gagneul D."/>
            <person name="Dickenson N.E."/>
            <person name="Oesterhelt C."/>
            <person name="Lercher M.J."/>
            <person name="Weber A.P."/>
        </authorList>
    </citation>
    <scope>NUCLEOTIDE SEQUENCE [LARGE SCALE GENOMIC DNA]</scope>
    <source>
        <strain evidence="3">074W</strain>
    </source>
</reference>
<dbReference type="PANTHER" id="PTHR32019">
    <property type="entry name" value="R3H DOMAIN-CONTAINING PROTEIN 4"/>
    <property type="match status" value="1"/>
</dbReference>
<protein>
    <recommendedName>
        <fullName evidence="1">R3H-associated N-terminal domain-containing protein</fullName>
    </recommendedName>
</protein>
<dbReference type="Pfam" id="PF13902">
    <property type="entry name" value="R3H-assoc"/>
    <property type="match status" value="1"/>
</dbReference>
<dbReference type="RefSeq" id="XP_005707763.1">
    <property type="nucleotide sequence ID" value="XM_005707706.1"/>
</dbReference>